<feature type="region of interest" description="Disordered" evidence="2">
    <location>
        <begin position="1"/>
        <end position="69"/>
    </location>
</feature>
<feature type="region of interest" description="Disordered" evidence="2">
    <location>
        <begin position="199"/>
        <end position="221"/>
    </location>
</feature>
<proteinExistence type="predicted"/>
<protein>
    <submittedName>
        <fullName evidence="3">Uncharacterized protein</fullName>
    </submittedName>
</protein>
<gene>
    <name evidence="3" type="ORF">CTHT_0028930</name>
</gene>
<evidence type="ECO:0000256" key="1">
    <source>
        <dbReference type="SAM" id="Coils"/>
    </source>
</evidence>
<dbReference type="HOGENOM" id="CLU_1011957_0_0_1"/>
<dbReference type="Proteomes" id="UP000008066">
    <property type="component" value="Unassembled WGS sequence"/>
</dbReference>
<accession>G0S7V3</accession>
<sequence length="275" mass="29460">MDDTTQPRVLNGSLRNERSAVSPMPSGSIIRGSLQSPPRSNPDEASMIPTPLSPQLSPGIRASSPEFDRGHQLEGLAQATYESSAAPITTPVSNANSVSNIDSSSSHYPTARDRLNAIFPPLNLTLPSTQTPLPALEDMEDKIQKMEREMAHIRAELSRMEQSCWMWRDRAQRAELKVRELEAKVEADFAAIEAVLAEPLPPPPWKRASDNGAASPSGSLNDASIVAVAGSDAESRDTVGIIATGLGSSAGQPKDEDEKTGVKGPKVSAFEEHDD</sequence>
<feature type="coiled-coil region" evidence="1">
    <location>
        <begin position="136"/>
        <end position="163"/>
    </location>
</feature>
<reference evidence="3 4" key="1">
    <citation type="journal article" date="2011" name="Cell">
        <title>Insight into structure and assembly of the nuclear pore complex by utilizing the genome of a eukaryotic thermophile.</title>
        <authorList>
            <person name="Amlacher S."/>
            <person name="Sarges P."/>
            <person name="Flemming D."/>
            <person name="van Noort V."/>
            <person name="Kunze R."/>
            <person name="Devos D.P."/>
            <person name="Arumugam M."/>
            <person name="Bork P."/>
            <person name="Hurt E."/>
        </authorList>
    </citation>
    <scope>NUCLEOTIDE SEQUENCE [LARGE SCALE GENOMIC DNA]</scope>
    <source>
        <strain evidence="4">DSM 1495 / CBS 144.50 / IMI 039719</strain>
    </source>
</reference>
<feature type="compositionally biased region" description="Polar residues" evidence="2">
    <location>
        <begin position="212"/>
        <end position="221"/>
    </location>
</feature>
<evidence type="ECO:0000313" key="3">
    <source>
        <dbReference type="EMBL" id="EGS21053.1"/>
    </source>
</evidence>
<keyword evidence="4" id="KW-1185">Reference proteome</keyword>
<keyword evidence="1" id="KW-0175">Coiled coil</keyword>
<dbReference type="KEGG" id="cthr:CTHT_0028930"/>
<evidence type="ECO:0000313" key="4">
    <source>
        <dbReference type="Proteomes" id="UP000008066"/>
    </source>
</evidence>
<name>G0S7V3_CHATD</name>
<dbReference type="GeneID" id="18256931"/>
<organism evidence="4">
    <name type="scientific">Chaetomium thermophilum (strain DSM 1495 / CBS 144.50 / IMI 039719)</name>
    <name type="common">Thermochaetoides thermophila</name>
    <dbReference type="NCBI Taxonomy" id="759272"/>
    <lineage>
        <taxon>Eukaryota</taxon>
        <taxon>Fungi</taxon>
        <taxon>Dikarya</taxon>
        <taxon>Ascomycota</taxon>
        <taxon>Pezizomycotina</taxon>
        <taxon>Sordariomycetes</taxon>
        <taxon>Sordariomycetidae</taxon>
        <taxon>Sordariales</taxon>
        <taxon>Chaetomiaceae</taxon>
        <taxon>Thermochaetoides</taxon>
    </lineage>
</organism>
<dbReference type="AlphaFoldDB" id="G0S7V3"/>
<feature type="region of interest" description="Disordered" evidence="2">
    <location>
        <begin position="244"/>
        <end position="275"/>
    </location>
</feature>
<dbReference type="EMBL" id="GL988041">
    <property type="protein sequence ID" value="EGS21053.1"/>
    <property type="molecule type" value="Genomic_DNA"/>
</dbReference>
<dbReference type="RefSeq" id="XP_006693349.1">
    <property type="nucleotide sequence ID" value="XM_006693286.1"/>
</dbReference>
<evidence type="ECO:0000256" key="2">
    <source>
        <dbReference type="SAM" id="MobiDB-lite"/>
    </source>
</evidence>